<reference evidence="11" key="2">
    <citation type="submission" date="2022-06" db="UniProtKB">
        <authorList>
            <consortium name="EnsemblMetazoa"/>
        </authorList>
    </citation>
    <scope>IDENTIFICATION</scope>
    <source>
        <strain evidence="11">PS312</strain>
    </source>
</reference>
<dbReference type="PANTHER" id="PTHR48043:SF23">
    <property type="entry name" value="UDP-GLUCURONOSYLTRANSFERASE"/>
    <property type="match status" value="1"/>
</dbReference>
<evidence type="ECO:0000313" key="11">
    <source>
        <dbReference type="EnsemblMetazoa" id="PPA06664.1"/>
    </source>
</evidence>
<evidence type="ECO:0000313" key="12">
    <source>
        <dbReference type="Proteomes" id="UP000005239"/>
    </source>
</evidence>
<evidence type="ECO:0000256" key="10">
    <source>
        <dbReference type="ARBA" id="ARBA00047475"/>
    </source>
</evidence>
<dbReference type="FunFam" id="3.40.50.2000:FF:000038">
    <property type="entry name" value="UDP-GlucuronosylTransferase"/>
    <property type="match status" value="1"/>
</dbReference>
<evidence type="ECO:0000256" key="7">
    <source>
        <dbReference type="ARBA" id="ARBA00022729"/>
    </source>
</evidence>
<dbReference type="OrthoDB" id="5835829at2759"/>
<dbReference type="EnsemblMetazoa" id="PPA06664.1">
    <property type="protein sequence ID" value="PPA06664.1"/>
    <property type="gene ID" value="WBGene00096218"/>
</dbReference>
<dbReference type="Pfam" id="PF00201">
    <property type="entry name" value="UDPGT"/>
    <property type="match status" value="1"/>
</dbReference>
<keyword evidence="5" id="KW-0808">Transferase</keyword>
<dbReference type="AlphaFoldDB" id="A0A2A6CMP8"/>
<dbReference type="EC" id="2.4.1.17" evidence="3"/>
<evidence type="ECO:0000256" key="3">
    <source>
        <dbReference type="ARBA" id="ARBA00012544"/>
    </source>
</evidence>
<name>A0A2A6CMP8_PRIPA</name>
<evidence type="ECO:0000256" key="6">
    <source>
        <dbReference type="ARBA" id="ARBA00022692"/>
    </source>
</evidence>
<dbReference type="Gene3D" id="3.40.50.2000">
    <property type="entry name" value="Glycogen Phosphorylase B"/>
    <property type="match status" value="1"/>
</dbReference>
<protein>
    <recommendedName>
        <fullName evidence="3">glucuronosyltransferase</fullName>
        <ecNumber evidence="3">2.4.1.17</ecNumber>
    </recommendedName>
</protein>
<comment type="similarity">
    <text evidence="2">Belongs to the UDP-glycosyltransferase family.</text>
</comment>
<dbReference type="Proteomes" id="UP000005239">
    <property type="component" value="Unassembled WGS sequence"/>
</dbReference>
<dbReference type="CDD" id="cd03784">
    <property type="entry name" value="GT1_Gtf-like"/>
    <property type="match status" value="1"/>
</dbReference>
<evidence type="ECO:0000256" key="1">
    <source>
        <dbReference type="ARBA" id="ARBA00004167"/>
    </source>
</evidence>
<keyword evidence="12" id="KW-1185">Reference proteome</keyword>
<comment type="catalytic activity">
    <reaction evidence="10">
        <text>glucuronate acceptor + UDP-alpha-D-glucuronate = acceptor beta-D-glucuronoside + UDP + H(+)</text>
        <dbReference type="Rhea" id="RHEA:21032"/>
        <dbReference type="ChEBI" id="CHEBI:15378"/>
        <dbReference type="ChEBI" id="CHEBI:58052"/>
        <dbReference type="ChEBI" id="CHEBI:58223"/>
        <dbReference type="ChEBI" id="CHEBI:132367"/>
        <dbReference type="ChEBI" id="CHEBI:132368"/>
        <dbReference type="EC" id="2.4.1.17"/>
    </reaction>
</comment>
<accession>A0A2A6CMP8</accession>
<proteinExistence type="inferred from homology"/>
<dbReference type="InterPro" id="IPR050271">
    <property type="entry name" value="UDP-glycosyltransferase"/>
</dbReference>
<dbReference type="GO" id="GO:0015020">
    <property type="term" value="F:glucuronosyltransferase activity"/>
    <property type="evidence" value="ECO:0007669"/>
    <property type="project" value="UniProtKB-EC"/>
</dbReference>
<keyword evidence="4" id="KW-0328">Glycosyltransferase</keyword>
<evidence type="ECO:0000256" key="2">
    <source>
        <dbReference type="ARBA" id="ARBA00009995"/>
    </source>
</evidence>
<keyword evidence="9" id="KW-0472">Membrane</keyword>
<dbReference type="SUPFAM" id="SSF53756">
    <property type="entry name" value="UDP-Glycosyltransferase/glycogen phosphorylase"/>
    <property type="match status" value="1"/>
</dbReference>
<evidence type="ECO:0000256" key="5">
    <source>
        <dbReference type="ARBA" id="ARBA00022679"/>
    </source>
</evidence>
<comment type="subcellular location">
    <subcellularLocation>
        <location evidence="1">Membrane</location>
        <topology evidence="1">Single-pass membrane protein</topology>
    </subcellularLocation>
</comment>
<evidence type="ECO:0000256" key="4">
    <source>
        <dbReference type="ARBA" id="ARBA00022676"/>
    </source>
</evidence>
<keyword evidence="7" id="KW-0732">Signal</keyword>
<evidence type="ECO:0000256" key="9">
    <source>
        <dbReference type="ARBA" id="ARBA00023136"/>
    </source>
</evidence>
<reference evidence="12" key="1">
    <citation type="journal article" date="2008" name="Nat. Genet.">
        <title>The Pristionchus pacificus genome provides a unique perspective on nematode lifestyle and parasitism.</title>
        <authorList>
            <person name="Dieterich C."/>
            <person name="Clifton S.W."/>
            <person name="Schuster L.N."/>
            <person name="Chinwalla A."/>
            <person name="Delehaunty K."/>
            <person name="Dinkelacker I."/>
            <person name="Fulton L."/>
            <person name="Fulton R."/>
            <person name="Godfrey J."/>
            <person name="Minx P."/>
            <person name="Mitreva M."/>
            <person name="Roeseler W."/>
            <person name="Tian H."/>
            <person name="Witte H."/>
            <person name="Yang S.P."/>
            <person name="Wilson R.K."/>
            <person name="Sommer R.J."/>
        </authorList>
    </citation>
    <scope>NUCLEOTIDE SEQUENCE [LARGE SCALE GENOMIC DNA]</scope>
    <source>
        <strain evidence="12">PS312</strain>
    </source>
</reference>
<organism evidence="11 12">
    <name type="scientific">Pristionchus pacificus</name>
    <name type="common">Parasitic nematode worm</name>
    <dbReference type="NCBI Taxonomy" id="54126"/>
    <lineage>
        <taxon>Eukaryota</taxon>
        <taxon>Metazoa</taxon>
        <taxon>Ecdysozoa</taxon>
        <taxon>Nematoda</taxon>
        <taxon>Chromadorea</taxon>
        <taxon>Rhabditida</taxon>
        <taxon>Rhabditina</taxon>
        <taxon>Diplogasteromorpha</taxon>
        <taxon>Diplogasteroidea</taxon>
        <taxon>Neodiplogasteridae</taxon>
        <taxon>Pristionchus</taxon>
    </lineage>
</organism>
<sequence>MRSPLLIVLLFTCIHSYKILVYIPKFAISHIHFMGKITDTLIDAGHDVTALISEMDASMPDGTKKAKIVRVSPAEGANHMNTHFMEKDATPVDIFDKDLYTYSDMVENAYHNSVSFCRQCRKLLTTPGLVERLKNEKYDALITEAFDNCGVGLCNLISPRALIPVSSTMFFDPREFGVFHSLITESSALVDARLHSNLLSRINSIYMRFVMWSFYSTQEIRMKRMFDELYPGTPSLSHLISNAAVAFSNTDPLTDFARPTISKIIPIGGLTVANPKPLDKYWSDILSLRPQTVLVSFGSIAKSVFMSPARKYALLNVSKTTSSKNVMHCQAFASFPYTTFIWKYEDKSDYFASFNASKMENIVLTDWMPQLDILADPRLSLFISHAGKASCHEITHFGVPSLLIPIFGDQVYNAAALAHIGVAQVFNKLDMTNADKVRGAIEEMLGNSEYKETALRIRDQLEARPTSPVENLVKNVEFAARFGPSKSLRPLNLELSTIQFLGIDILLIVVISIVFILLVIRFIIRILRSLMALTRIEKTNKME</sequence>
<keyword evidence="6" id="KW-0812">Transmembrane</keyword>
<evidence type="ECO:0000256" key="8">
    <source>
        <dbReference type="ARBA" id="ARBA00022989"/>
    </source>
</evidence>
<gene>
    <name evidence="11" type="primary">WBGene00096218</name>
</gene>
<dbReference type="PANTHER" id="PTHR48043">
    <property type="entry name" value="EG:EG0003.4 PROTEIN-RELATED"/>
    <property type="match status" value="1"/>
</dbReference>
<keyword evidence="8" id="KW-1133">Transmembrane helix</keyword>
<dbReference type="GO" id="GO:0008194">
    <property type="term" value="F:UDP-glycosyltransferase activity"/>
    <property type="evidence" value="ECO:0000318"/>
    <property type="project" value="GO_Central"/>
</dbReference>
<accession>A0A8R1U5I1</accession>
<dbReference type="InterPro" id="IPR002213">
    <property type="entry name" value="UDP_glucos_trans"/>
</dbReference>
<dbReference type="GO" id="GO:0016020">
    <property type="term" value="C:membrane"/>
    <property type="evidence" value="ECO:0007669"/>
    <property type="project" value="UniProtKB-SubCell"/>
</dbReference>